<dbReference type="AlphaFoldDB" id="A0A7D6BGV5"/>
<protein>
    <submittedName>
        <fullName evidence="2">Uncharacterized protein</fullName>
    </submittedName>
</protein>
<evidence type="ECO:0000313" key="3">
    <source>
        <dbReference type="Proteomes" id="UP000510821"/>
    </source>
</evidence>
<reference evidence="3" key="1">
    <citation type="submission" date="2020-07" db="EMBL/GenBank/DDBJ databases">
        <title>Metabolic diversity and evolutionary history of the archaeal phylum ###Micrarchaeota### uncovered from a freshwater lake metagenome.</title>
        <authorList>
            <person name="Kadnikov V.V."/>
            <person name="Savvichev A.S."/>
            <person name="Mardanov A.V."/>
            <person name="Beletsky A.V."/>
            <person name="Chupakov A.V."/>
            <person name="Kokryatskaya N.M."/>
            <person name="Pimenov N.V."/>
            <person name="Ravin N.V."/>
        </authorList>
    </citation>
    <scope>NUCLEOTIDE SEQUENCE [LARGE SCALE GENOMIC DNA]</scope>
</reference>
<dbReference type="EMBL" id="CP058998">
    <property type="protein sequence ID" value="QLJ52835.1"/>
    <property type="molecule type" value="Genomic_DNA"/>
</dbReference>
<feature type="compositionally biased region" description="Pro residues" evidence="1">
    <location>
        <begin position="243"/>
        <end position="254"/>
    </location>
</feature>
<evidence type="ECO:0000256" key="1">
    <source>
        <dbReference type="SAM" id="MobiDB-lite"/>
    </source>
</evidence>
<evidence type="ECO:0000313" key="2">
    <source>
        <dbReference type="EMBL" id="QLJ52835.1"/>
    </source>
</evidence>
<feature type="region of interest" description="Disordered" evidence="1">
    <location>
        <begin position="125"/>
        <end position="158"/>
    </location>
</feature>
<name>A0A7D6BGV5_FERL1</name>
<feature type="region of interest" description="Disordered" evidence="1">
    <location>
        <begin position="229"/>
        <end position="254"/>
    </location>
</feature>
<accession>A0A7D6BGV5</accession>
<feature type="compositionally biased region" description="Basic and acidic residues" evidence="1">
    <location>
        <begin position="125"/>
        <end position="142"/>
    </location>
</feature>
<dbReference type="KEGG" id="flt:Sv326_0660"/>
<gene>
    <name evidence="2" type="ORF">Sv326_0660</name>
</gene>
<dbReference type="Proteomes" id="UP000510821">
    <property type="component" value="Chromosome"/>
</dbReference>
<organism evidence="2 3">
    <name type="scientific">Fermentimicrarchaeum limneticum</name>
    <dbReference type="NCBI Taxonomy" id="2795018"/>
    <lineage>
        <taxon>Archaea</taxon>
        <taxon>Candidatus Micrarchaeota</taxon>
        <taxon>Candidatus Fermentimicrarchaeales</taxon>
        <taxon>Candidatus Fermentimicrarchaeaceae</taxon>
        <taxon>Candidatus Fermentimicrarchaeum</taxon>
    </lineage>
</organism>
<proteinExistence type="predicted"/>
<sequence length="424" mass="47831">MDRYSLKNILEKEPCGTIERYRVEKGLSDKFGPDAVKVYLLIDGKTPAEEVMRKADLAEQKFVEIMTYMEEKGIVKTEEKRGVLTDAMAKIAPPQPLKEEVAPIPMLKTEETGSEKVSALEALIEKTKPPEKPGESKPEEKPAQAAQEQPKPAPVLRTPLEKKLYEKFGDEGLDAYFMIDEFKTPKDILRETKMSEEQLIRILEFMNNEGIIRLEKPQEAMEKPILKAPAPQVQQKPEKPVAAPQPPKPVGKPVPQPIAKVAFNKDEIYIPTISPLNLLTKLRIEADLLKRYGNDCVKAFSMMNGKRTNVKIIKDTKINPAKLDDAMTFLAEKGVMKLQPLTPESIKELYGEEGSGIYGKYRRDGILLYELIDKKATLKDIVKISGIEPRLAVEIFSFIHKVLGLEIPLDTELLYKQLGVKPQK</sequence>